<sequence length="299" mass="34033">MDNSQHLVFIPWPLAKLIIDHESGISATVLLMQLPAYKDEKFQLPSYMFFAYSGFLSSMIHFQTLQDEHMQDMTEFKNSNSLMLIRSFENSVLANVLFDVLVDKDLCSFSLSASFGRSTVPLVYLVGSILNRTSHPRDTDNCLKKWLDEQTAGSVVFLCFESQGVLSVDEVEELAHGLVRSGCHFILASYQQRTRMQSPRVKNFEADSRDREGGGLIGCRRCYCYPILRNWDWGLKFVGMMSLLLRILMESESESEARKKVKEMNEKSRMSMEEDGSSLGLVHRIMTNETDISTGSKSL</sequence>
<gene>
    <name evidence="1" type="ORF">FPE_LOCUS4945</name>
</gene>
<organism evidence="1 2">
    <name type="scientific">Fraxinus pennsylvanica</name>
    <dbReference type="NCBI Taxonomy" id="56036"/>
    <lineage>
        <taxon>Eukaryota</taxon>
        <taxon>Viridiplantae</taxon>
        <taxon>Streptophyta</taxon>
        <taxon>Embryophyta</taxon>
        <taxon>Tracheophyta</taxon>
        <taxon>Spermatophyta</taxon>
        <taxon>Magnoliopsida</taxon>
        <taxon>eudicotyledons</taxon>
        <taxon>Gunneridae</taxon>
        <taxon>Pentapetalae</taxon>
        <taxon>asterids</taxon>
        <taxon>lamiids</taxon>
        <taxon>Lamiales</taxon>
        <taxon>Oleaceae</taxon>
        <taxon>Oleeae</taxon>
        <taxon>Fraxinus</taxon>
    </lineage>
</organism>
<protein>
    <submittedName>
        <fullName evidence="1">Uncharacterized protein</fullName>
    </submittedName>
</protein>
<proteinExistence type="predicted"/>
<dbReference type="AlphaFoldDB" id="A0AAD1YXG2"/>
<dbReference type="InterPro" id="IPR050481">
    <property type="entry name" value="UDP-glycosyltransf_plant"/>
</dbReference>
<dbReference type="Proteomes" id="UP000834106">
    <property type="component" value="Chromosome 3"/>
</dbReference>
<keyword evidence="2" id="KW-1185">Reference proteome</keyword>
<dbReference type="PANTHER" id="PTHR48048">
    <property type="entry name" value="GLYCOSYLTRANSFERASE"/>
    <property type="match status" value="1"/>
</dbReference>
<reference evidence="1" key="1">
    <citation type="submission" date="2023-05" db="EMBL/GenBank/DDBJ databases">
        <authorList>
            <person name="Huff M."/>
        </authorList>
    </citation>
    <scope>NUCLEOTIDE SEQUENCE</scope>
</reference>
<dbReference type="Gene3D" id="3.40.50.2000">
    <property type="entry name" value="Glycogen Phosphorylase B"/>
    <property type="match status" value="2"/>
</dbReference>
<dbReference type="SUPFAM" id="SSF53756">
    <property type="entry name" value="UDP-Glycosyltransferase/glycogen phosphorylase"/>
    <property type="match status" value="1"/>
</dbReference>
<name>A0AAD1YXG2_9LAMI</name>
<dbReference type="GO" id="GO:0035251">
    <property type="term" value="F:UDP-glucosyltransferase activity"/>
    <property type="evidence" value="ECO:0007669"/>
    <property type="project" value="InterPro"/>
</dbReference>
<evidence type="ECO:0000313" key="1">
    <source>
        <dbReference type="EMBL" id="CAI9757515.1"/>
    </source>
</evidence>
<dbReference type="PANTHER" id="PTHR48048:SF35">
    <property type="entry name" value="UDP-GLYCOSYLTRANSFERASES DOMAIN-CONTAINING PROTEIN"/>
    <property type="match status" value="1"/>
</dbReference>
<accession>A0AAD1YXG2</accession>
<dbReference type="EMBL" id="OU503038">
    <property type="protein sequence ID" value="CAI9757515.1"/>
    <property type="molecule type" value="Genomic_DNA"/>
</dbReference>
<evidence type="ECO:0000313" key="2">
    <source>
        <dbReference type="Proteomes" id="UP000834106"/>
    </source>
</evidence>